<organism evidence="1">
    <name type="scientific">Arundo donax</name>
    <name type="common">Giant reed</name>
    <name type="synonym">Donax arundinaceus</name>
    <dbReference type="NCBI Taxonomy" id="35708"/>
    <lineage>
        <taxon>Eukaryota</taxon>
        <taxon>Viridiplantae</taxon>
        <taxon>Streptophyta</taxon>
        <taxon>Embryophyta</taxon>
        <taxon>Tracheophyta</taxon>
        <taxon>Spermatophyta</taxon>
        <taxon>Magnoliopsida</taxon>
        <taxon>Liliopsida</taxon>
        <taxon>Poales</taxon>
        <taxon>Poaceae</taxon>
        <taxon>PACMAD clade</taxon>
        <taxon>Arundinoideae</taxon>
        <taxon>Arundineae</taxon>
        <taxon>Arundo</taxon>
    </lineage>
</organism>
<name>A0A0A9AM12_ARUDO</name>
<evidence type="ECO:0000313" key="1">
    <source>
        <dbReference type="EMBL" id="JAD52754.1"/>
    </source>
</evidence>
<reference evidence="1" key="2">
    <citation type="journal article" date="2015" name="Data Brief">
        <title>Shoot transcriptome of the giant reed, Arundo donax.</title>
        <authorList>
            <person name="Barrero R.A."/>
            <person name="Guerrero F.D."/>
            <person name="Moolhuijzen P."/>
            <person name="Goolsby J.A."/>
            <person name="Tidwell J."/>
            <person name="Bellgard S.E."/>
            <person name="Bellgard M.I."/>
        </authorList>
    </citation>
    <scope>NUCLEOTIDE SEQUENCE</scope>
    <source>
        <tissue evidence="1">Shoot tissue taken approximately 20 cm above the soil surface</tissue>
    </source>
</reference>
<dbReference type="AlphaFoldDB" id="A0A0A9AM12"/>
<protein>
    <submittedName>
        <fullName evidence="1">Uncharacterized protein</fullName>
    </submittedName>
</protein>
<proteinExistence type="predicted"/>
<accession>A0A0A9AM12</accession>
<sequence length="38" mass="3869">MGVLGRCSAAALFRRNAACRVGAVMPMSECDHGAGSSK</sequence>
<dbReference type="EMBL" id="GBRH01245141">
    <property type="protein sequence ID" value="JAD52754.1"/>
    <property type="molecule type" value="Transcribed_RNA"/>
</dbReference>
<reference evidence="1" key="1">
    <citation type="submission" date="2014-09" db="EMBL/GenBank/DDBJ databases">
        <authorList>
            <person name="Magalhaes I.L.F."/>
            <person name="Oliveira U."/>
            <person name="Santos F.R."/>
            <person name="Vidigal T.H.D.A."/>
            <person name="Brescovit A.D."/>
            <person name="Santos A.J."/>
        </authorList>
    </citation>
    <scope>NUCLEOTIDE SEQUENCE</scope>
    <source>
        <tissue evidence="1">Shoot tissue taken approximately 20 cm above the soil surface</tissue>
    </source>
</reference>